<accession>A0A6N3FGR9</accession>
<evidence type="ECO:0000313" key="1">
    <source>
        <dbReference type="EMBL" id="VYU51026.1"/>
    </source>
</evidence>
<gene>
    <name evidence="1" type="ORF">CBLFYP62_02566</name>
</gene>
<reference evidence="1" key="1">
    <citation type="submission" date="2019-11" db="EMBL/GenBank/DDBJ databases">
        <authorList>
            <person name="Feng L."/>
        </authorList>
    </citation>
    <scope>NUCLEOTIDE SEQUENCE</scope>
    <source>
        <strain evidence="1">CButyricumLFYP62</strain>
    </source>
</reference>
<name>A0A6N3FGR9_CLOBU</name>
<proteinExistence type="predicted"/>
<dbReference type="RefSeq" id="WP_156736964.1">
    <property type="nucleotide sequence ID" value="NZ_CACRTU010000024.1"/>
</dbReference>
<organism evidence="1">
    <name type="scientific">Clostridium butyricum</name>
    <dbReference type="NCBI Taxonomy" id="1492"/>
    <lineage>
        <taxon>Bacteria</taxon>
        <taxon>Bacillati</taxon>
        <taxon>Bacillota</taxon>
        <taxon>Clostridia</taxon>
        <taxon>Eubacteriales</taxon>
        <taxon>Clostridiaceae</taxon>
        <taxon>Clostridium</taxon>
    </lineage>
</organism>
<dbReference type="EMBL" id="CACRTU010000024">
    <property type="protein sequence ID" value="VYU51026.1"/>
    <property type="molecule type" value="Genomic_DNA"/>
</dbReference>
<protein>
    <submittedName>
        <fullName evidence="1">Uncharacterized protein</fullName>
    </submittedName>
</protein>
<dbReference type="AlphaFoldDB" id="A0A6N3FGR9"/>
<sequence>MISNSYYFMLKDFRDKKRNYKEMDIDEKIEFMKLDLKLNGINIKEQRFHTTNEKKAAKKKIAMKRVK</sequence>